<evidence type="ECO:0000313" key="3">
    <source>
        <dbReference type="Proteomes" id="UP000011682"/>
    </source>
</evidence>
<proteinExistence type="predicted"/>
<feature type="region of interest" description="Disordered" evidence="1">
    <location>
        <begin position="45"/>
        <end position="79"/>
    </location>
</feature>
<feature type="compositionally biased region" description="Low complexity" evidence="1">
    <location>
        <begin position="59"/>
        <end position="68"/>
    </location>
</feature>
<keyword evidence="3" id="KW-1185">Reference proteome</keyword>
<sequence length="79" mass="8384">MIDPAVAHARGHPRTIHAFVRSGPGRLFEGPGALQPEARQQPFVFCSGDQGGRGRGRQRGLLSGLSRSTKGPRIGQKPG</sequence>
<dbReference type="EMBL" id="ANAH02000071">
    <property type="protein sequence ID" value="EPX55609.1"/>
    <property type="molecule type" value="Genomic_DNA"/>
</dbReference>
<accession>S9Q2V6</accession>
<evidence type="ECO:0000313" key="2">
    <source>
        <dbReference type="EMBL" id="EPX55609.1"/>
    </source>
</evidence>
<comment type="caution">
    <text evidence="2">The sequence shown here is derived from an EMBL/GenBank/DDBJ whole genome shotgun (WGS) entry which is preliminary data.</text>
</comment>
<gene>
    <name evidence="2" type="ORF">D187_009220</name>
</gene>
<reference evidence="2" key="1">
    <citation type="submission" date="2013-05" db="EMBL/GenBank/DDBJ databases">
        <title>Genome assembly of Cystobacter fuscus DSM 2262.</title>
        <authorList>
            <person name="Sharma G."/>
            <person name="Khatri I."/>
            <person name="Kaur C."/>
            <person name="Mayilraj S."/>
            <person name="Subramanian S."/>
        </authorList>
    </citation>
    <scope>NUCLEOTIDE SEQUENCE [LARGE SCALE GENOMIC DNA]</scope>
    <source>
        <strain evidence="2">DSM 2262</strain>
    </source>
</reference>
<dbReference type="Proteomes" id="UP000011682">
    <property type="component" value="Unassembled WGS sequence"/>
</dbReference>
<protein>
    <submittedName>
        <fullName evidence="2">Uncharacterized protein</fullName>
    </submittedName>
</protein>
<evidence type="ECO:0000256" key="1">
    <source>
        <dbReference type="SAM" id="MobiDB-lite"/>
    </source>
</evidence>
<organism evidence="2 3">
    <name type="scientific">Cystobacter fuscus (strain ATCC 25194 / DSM 2262 / NBRC 100088 / M29)</name>
    <dbReference type="NCBI Taxonomy" id="1242864"/>
    <lineage>
        <taxon>Bacteria</taxon>
        <taxon>Pseudomonadati</taxon>
        <taxon>Myxococcota</taxon>
        <taxon>Myxococcia</taxon>
        <taxon>Myxococcales</taxon>
        <taxon>Cystobacterineae</taxon>
        <taxon>Archangiaceae</taxon>
        <taxon>Cystobacter</taxon>
    </lineage>
</organism>
<dbReference type="AlphaFoldDB" id="S9Q2V6"/>
<name>S9Q2V6_CYSF2</name>